<comment type="catalytic activity">
    <reaction evidence="1">
        <text>ATP + protein L-histidine = ADP + protein N-phospho-L-histidine.</text>
        <dbReference type="EC" id="2.7.13.3"/>
    </reaction>
</comment>
<evidence type="ECO:0000256" key="7">
    <source>
        <dbReference type="ARBA" id="ARBA00022777"/>
    </source>
</evidence>
<dbReference type="Pfam" id="PF02518">
    <property type="entry name" value="HATPase_c"/>
    <property type="match status" value="1"/>
</dbReference>
<comment type="caution">
    <text evidence="14">The sequence shown here is derived from an EMBL/GenBank/DDBJ whole genome shotgun (WGS) entry which is preliminary data.</text>
</comment>
<comment type="subcellular location">
    <subcellularLocation>
        <location evidence="2">Cell membrane</location>
    </subcellularLocation>
</comment>
<feature type="compositionally biased region" description="Low complexity" evidence="10">
    <location>
        <begin position="268"/>
        <end position="297"/>
    </location>
</feature>
<accession>A0A7W7R675</accession>
<dbReference type="PANTHER" id="PTHR43711:SF1">
    <property type="entry name" value="HISTIDINE KINASE 1"/>
    <property type="match status" value="1"/>
</dbReference>
<dbReference type="SUPFAM" id="SSF158472">
    <property type="entry name" value="HAMP domain-like"/>
    <property type="match status" value="1"/>
</dbReference>
<evidence type="ECO:0000259" key="12">
    <source>
        <dbReference type="PROSITE" id="PS50109"/>
    </source>
</evidence>
<dbReference type="FunFam" id="3.30.565.10:FF:000006">
    <property type="entry name" value="Sensor histidine kinase WalK"/>
    <property type="match status" value="1"/>
</dbReference>
<dbReference type="CDD" id="cd00082">
    <property type="entry name" value="HisKA"/>
    <property type="match status" value="1"/>
</dbReference>
<evidence type="ECO:0000256" key="4">
    <source>
        <dbReference type="ARBA" id="ARBA00022553"/>
    </source>
</evidence>
<dbReference type="Gene3D" id="6.10.340.10">
    <property type="match status" value="1"/>
</dbReference>
<feature type="compositionally biased region" description="Low complexity" evidence="10">
    <location>
        <begin position="101"/>
        <end position="130"/>
    </location>
</feature>
<dbReference type="InterPro" id="IPR003594">
    <property type="entry name" value="HATPase_dom"/>
</dbReference>
<dbReference type="Pfam" id="PF00512">
    <property type="entry name" value="HisKA"/>
    <property type="match status" value="1"/>
</dbReference>
<keyword evidence="4" id="KW-0597">Phosphoprotein</keyword>
<feature type="region of interest" description="Disordered" evidence="10">
    <location>
        <begin position="92"/>
        <end position="130"/>
    </location>
</feature>
<dbReference type="PRINTS" id="PR00344">
    <property type="entry name" value="BCTRLSENSOR"/>
</dbReference>
<evidence type="ECO:0000256" key="11">
    <source>
        <dbReference type="SAM" id="SignalP"/>
    </source>
</evidence>
<dbReference type="InterPro" id="IPR003660">
    <property type="entry name" value="HAMP_dom"/>
</dbReference>
<dbReference type="InterPro" id="IPR036890">
    <property type="entry name" value="HATPase_C_sf"/>
</dbReference>
<dbReference type="SMART" id="SM00304">
    <property type="entry name" value="HAMP"/>
    <property type="match status" value="1"/>
</dbReference>
<dbReference type="PROSITE" id="PS50885">
    <property type="entry name" value="HAMP"/>
    <property type="match status" value="1"/>
</dbReference>
<dbReference type="RefSeq" id="WP_184939090.1">
    <property type="nucleotide sequence ID" value="NZ_JACHJV010000001.1"/>
</dbReference>
<gene>
    <name evidence="14" type="ORF">FHR34_005163</name>
</gene>
<reference evidence="14 15" key="1">
    <citation type="submission" date="2020-08" db="EMBL/GenBank/DDBJ databases">
        <title>Sequencing the genomes of 1000 actinobacteria strains.</title>
        <authorList>
            <person name="Klenk H.-P."/>
        </authorList>
    </citation>
    <scope>NUCLEOTIDE SEQUENCE [LARGE SCALE GENOMIC DNA]</scope>
    <source>
        <strain evidence="14 15">DSM 41654</strain>
    </source>
</reference>
<dbReference type="InterPro" id="IPR003661">
    <property type="entry name" value="HisK_dim/P_dom"/>
</dbReference>
<keyword evidence="8" id="KW-0472">Membrane</keyword>
<dbReference type="PROSITE" id="PS50109">
    <property type="entry name" value="HIS_KIN"/>
    <property type="match status" value="1"/>
</dbReference>
<evidence type="ECO:0000313" key="15">
    <source>
        <dbReference type="Proteomes" id="UP000540506"/>
    </source>
</evidence>
<feature type="signal peptide" evidence="11">
    <location>
        <begin position="1"/>
        <end position="28"/>
    </location>
</feature>
<proteinExistence type="predicted"/>
<keyword evidence="11" id="KW-0732">Signal</keyword>
<dbReference type="GO" id="GO:0000155">
    <property type="term" value="F:phosphorelay sensor kinase activity"/>
    <property type="evidence" value="ECO:0007669"/>
    <property type="project" value="InterPro"/>
</dbReference>
<evidence type="ECO:0000256" key="8">
    <source>
        <dbReference type="ARBA" id="ARBA00022989"/>
    </source>
</evidence>
<keyword evidence="6" id="KW-0812">Transmembrane</keyword>
<dbReference type="InterPro" id="IPR036097">
    <property type="entry name" value="HisK_dim/P_sf"/>
</dbReference>
<evidence type="ECO:0000256" key="5">
    <source>
        <dbReference type="ARBA" id="ARBA00022679"/>
    </source>
</evidence>
<dbReference type="EMBL" id="JACHJV010000001">
    <property type="protein sequence ID" value="MBB4926170.1"/>
    <property type="molecule type" value="Genomic_DNA"/>
</dbReference>
<organism evidence="14 15">
    <name type="scientific">Kitasatospora kifunensis</name>
    <name type="common">Streptomyces kifunensis</name>
    <dbReference type="NCBI Taxonomy" id="58351"/>
    <lineage>
        <taxon>Bacteria</taxon>
        <taxon>Bacillati</taxon>
        <taxon>Actinomycetota</taxon>
        <taxon>Actinomycetes</taxon>
        <taxon>Kitasatosporales</taxon>
        <taxon>Streptomycetaceae</taxon>
        <taxon>Kitasatospora</taxon>
    </lineage>
</organism>
<dbReference type="SMART" id="SM00388">
    <property type="entry name" value="HisKA"/>
    <property type="match status" value="1"/>
</dbReference>
<dbReference type="PANTHER" id="PTHR43711">
    <property type="entry name" value="TWO-COMPONENT HISTIDINE KINASE"/>
    <property type="match status" value="1"/>
</dbReference>
<evidence type="ECO:0000256" key="10">
    <source>
        <dbReference type="SAM" id="MobiDB-lite"/>
    </source>
</evidence>
<dbReference type="InterPro" id="IPR005467">
    <property type="entry name" value="His_kinase_dom"/>
</dbReference>
<dbReference type="Gene3D" id="3.30.565.10">
    <property type="entry name" value="Histidine kinase-like ATPase, C-terminal domain"/>
    <property type="match status" value="1"/>
</dbReference>
<dbReference type="Pfam" id="PF00672">
    <property type="entry name" value="HAMP"/>
    <property type="match status" value="1"/>
</dbReference>
<dbReference type="CDD" id="cd06225">
    <property type="entry name" value="HAMP"/>
    <property type="match status" value="1"/>
</dbReference>
<dbReference type="Proteomes" id="UP000540506">
    <property type="component" value="Unassembled WGS sequence"/>
</dbReference>
<protein>
    <recommendedName>
        <fullName evidence="3">histidine kinase</fullName>
        <ecNumber evidence="3">2.7.13.3</ecNumber>
    </recommendedName>
</protein>
<dbReference type="SUPFAM" id="SSF47384">
    <property type="entry name" value="Homodimeric domain of signal transducing histidine kinase"/>
    <property type="match status" value="1"/>
</dbReference>
<name>A0A7W7R675_KITKI</name>
<dbReference type="CDD" id="cd00075">
    <property type="entry name" value="HATPase"/>
    <property type="match status" value="1"/>
</dbReference>
<keyword evidence="8" id="KW-1133">Transmembrane helix</keyword>
<dbReference type="SMART" id="SM00387">
    <property type="entry name" value="HATPase_c"/>
    <property type="match status" value="1"/>
</dbReference>
<evidence type="ECO:0000313" key="14">
    <source>
        <dbReference type="EMBL" id="MBB4926170.1"/>
    </source>
</evidence>
<dbReference type="InterPro" id="IPR050736">
    <property type="entry name" value="Sensor_HK_Regulatory"/>
</dbReference>
<dbReference type="InterPro" id="IPR004358">
    <property type="entry name" value="Sig_transdc_His_kin-like_C"/>
</dbReference>
<feature type="region of interest" description="Disordered" evidence="10">
    <location>
        <begin position="259"/>
        <end position="314"/>
    </location>
</feature>
<feature type="chain" id="PRO_5031478759" description="histidine kinase" evidence="11">
    <location>
        <begin position="29"/>
        <end position="666"/>
    </location>
</feature>
<evidence type="ECO:0000259" key="13">
    <source>
        <dbReference type="PROSITE" id="PS50885"/>
    </source>
</evidence>
<evidence type="ECO:0000256" key="3">
    <source>
        <dbReference type="ARBA" id="ARBA00012438"/>
    </source>
</evidence>
<feature type="domain" description="HAMP" evidence="13">
    <location>
        <begin position="381"/>
        <end position="431"/>
    </location>
</feature>
<sequence>MRRRVPLRKSLLVRLLAASILVAVCSVAATAWLAVNTTSQEIQQEQVQTLSDDAGIYETLLGYAATHQNWDGADSVLADLTKRTGRHIALTDQSRHPIGGSTAPHASPAPSDASPVPSNASAVPSNASAVIDPLDVDQTLAPGGGTTRIDPRAVGPFALSPEERAHLRSAAAATADCLRTRGFAAETGTDPSGRPNVTVAGLAPDDDTAAACGLPQLSAPTPTEQQALGKLGELVDACLSPEGLGPVKLGIGPGGVVPSPRVQSAGRPPSSVIVPGGPVVSPGSPAVPTSPTATPSPAATPTPLPNPSADSDDQAVATCVDSSRRQQLAPYVAPTALLFISDSNGTTTPAFHLTRAGTLRIAGVTGLVLALTVALSVLLATRLIRPLRALTDAAQHPTEPHARVPVTGDDEIGYLAAAFNDLSERRERIEEQRKAMVSDVAHELRTPLSNIRGWLEAAQDGVATPDGSFVASLLEEALLLQHIIDDLRDLAAADAGSFRLHLEPVRIAELLDQVAAAHRARAEAAGVRLSVLPADGEAELVADPVRLRQAVGNLVDNAVRHTPHGGSVTVGADLVGEEPVGDDLVAAELVIEVTDTGTGIGPDELPHVFDRFWRAEKSRSRQTGGSGLGLAIVRQLAHAHGGTVTATSTPGQGAVFTLRLPRTHGA</sequence>
<evidence type="ECO:0000256" key="9">
    <source>
        <dbReference type="ARBA" id="ARBA00023012"/>
    </source>
</evidence>
<dbReference type="SUPFAM" id="SSF55874">
    <property type="entry name" value="ATPase domain of HSP90 chaperone/DNA topoisomerase II/histidine kinase"/>
    <property type="match status" value="1"/>
</dbReference>
<dbReference type="Gene3D" id="1.10.287.130">
    <property type="match status" value="1"/>
</dbReference>
<dbReference type="EC" id="2.7.13.3" evidence="3"/>
<dbReference type="GO" id="GO:0005886">
    <property type="term" value="C:plasma membrane"/>
    <property type="evidence" value="ECO:0007669"/>
    <property type="project" value="UniProtKB-SubCell"/>
</dbReference>
<dbReference type="AlphaFoldDB" id="A0A7W7R675"/>
<keyword evidence="7 14" id="KW-0418">Kinase</keyword>
<feature type="domain" description="Histidine kinase" evidence="12">
    <location>
        <begin position="439"/>
        <end position="664"/>
    </location>
</feature>
<evidence type="ECO:0000256" key="6">
    <source>
        <dbReference type="ARBA" id="ARBA00022692"/>
    </source>
</evidence>
<keyword evidence="15" id="KW-1185">Reference proteome</keyword>
<evidence type="ECO:0000256" key="2">
    <source>
        <dbReference type="ARBA" id="ARBA00004236"/>
    </source>
</evidence>
<keyword evidence="9" id="KW-0902">Two-component regulatory system</keyword>
<keyword evidence="5 14" id="KW-0808">Transferase</keyword>
<evidence type="ECO:0000256" key="1">
    <source>
        <dbReference type="ARBA" id="ARBA00000085"/>
    </source>
</evidence>